<dbReference type="PANTHER" id="PTHR24093">
    <property type="entry name" value="CATION TRANSPORTING ATPASE"/>
    <property type="match status" value="1"/>
</dbReference>
<feature type="transmembrane region" description="Helical" evidence="3">
    <location>
        <begin position="177"/>
        <end position="195"/>
    </location>
</feature>
<dbReference type="GO" id="GO:0005886">
    <property type="term" value="C:plasma membrane"/>
    <property type="evidence" value="ECO:0007669"/>
    <property type="project" value="TreeGrafter"/>
</dbReference>
<feature type="domain" description="P-type ATPase A" evidence="4">
    <location>
        <begin position="51"/>
        <end position="93"/>
    </location>
</feature>
<name>A0A0V0Q811_PSEPJ</name>
<evidence type="ECO:0000256" key="1">
    <source>
        <dbReference type="ARBA" id="ARBA00004127"/>
    </source>
</evidence>
<dbReference type="SUPFAM" id="SSF81653">
    <property type="entry name" value="Calcium ATPase, transduction domain A"/>
    <property type="match status" value="1"/>
</dbReference>
<comment type="subcellular location">
    <subcellularLocation>
        <location evidence="1">Endomembrane system</location>
        <topology evidence="1">Multi-pass membrane protein</topology>
    </subcellularLocation>
</comment>
<keyword evidence="3" id="KW-0812">Transmembrane</keyword>
<evidence type="ECO:0000313" key="5">
    <source>
        <dbReference type="EMBL" id="KRW98309.1"/>
    </source>
</evidence>
<sequence length="200" mass="23163">MNAEQELQDIQYKGTTLEYQLQQQNLLKQEQEMLPLNQLKFKQKKRDNKFRSKVLRNSSIQLIPSHEIVVGDILFIEQGDIVLEDGIIISCQSNEIVVSENQEQFSKDISKSAPRNLPSDIYIDPFIYSGSNIMEGQCYMVVCAVGENVCKERCFQQEQEMWRQSPLNRKIKEISSVIGRIGINFNCMIIIFILINCNYS</sequence>
<dbReference type="OrthoDB" id="3352408at2759"/>
<keyword evidence="6" id="KW-1185">Reference proteome</keyword>
<dbReference type="Gene3D" id="2.70.150.10">
    <property type="entry name" value="Calcium-transporting ATPase, cytoplasmic transduction domain A"/>
    <property type="match status" value="1"/>
</dbReference>
<protein>
    <recommendedName>
        <fullName evidence="4">P-type ATPase A domain-containing protein</fullName>
    </recommendedName>
</protein>
<dbReference type="InterPro" id="IPR059000">
    <property type="entry name" value="ATPase_P-type_domA"/>
</dbReference>
<evidence type="ECO:0000256" key="3">
    <source>
        <dbReference type="SAM" id="Phobius"/>
    </source>
</evidence>
<organism evidence="5 6">
    <name type="scientific">Pseudocohnilembus persalinus</name>
    <name type="common">Ciliate</name>
    <dbReference type="NCBI Taxonomy" id="266149"/>
    <lineage>
        <taxon>Eukaryota</taxon>
        <taxon>Sar</taxon>
        <taxon>Alveolata</taxon>
        <taxon>Ciliophora</taxon>
        <taxon>Intramacronucleata</taxon>
        <taxon>Oligohymenophorea</taxon>
        <taxon>Scuticociliatia</taxon>
        <taxon>Philasterida</taxon>
        <taxon>Pseudocohnilembidae</taxon>
        <taxon>Pseudocohnilembus</taxon>
    </lineage>
</organism>
<dbReference type="Pfam" id="PF00122">
    <property type="entry name" value="E1-E2_ATPase"/>
    <property type="match status" value="1"/>
</dbReference>
<gene>
    <name evidence="5" type="ORF">PPERSA_02086</name>
</gene>
<dbReference type="GO" id="GO:0005388">
    <property type="term" value="F:P-type calcium transporter activity"/>
    <property type="evidence" value="ECO:0007669"/>
    <property type="project" value="TreeGrafter"/>
</dbReference>
<reference evidence="5 6" key="1">
    <citation type="journal article" date="2015" name="Sci. Rep.">
        <title>Genome of the facultative scuticociliatosis pathogen Pseudocohnilembus persalinus provides insight into its virulence through horizontal gene transfer.</title>
        <authorList>
            <person name="Xiong J."/>
            <person name="Wang G."/>
            <person name="Cheng J."/>
            <person name="Tian M."/>
            <person name="Pan X."/>
            <person name="Warren A."/>
            <person name="Jiang C."/>
            <person name="Yuan D."/>
            <person name="Miao W."/>
        </authorList>
    </citation>
    <scope>NUCLEOTIDE SEQUENCE [LARGE SCALE GENOMIC DNA]</scope>
    <source>
        <strain evidence="5">36N120E</strain>
    </source>
</reference>
<proteinExistence type="predicted"/>
<dbReference type="InParanoid" id="A0A0V0Q811"/>
<comment type="caution">
    <text evidence="5">The sequence shown here is derived from an EMBL/GenBank/DDBJ whole genome shotgun (WGS) entry which is preliminary data.</text>
</comment>
<dbReference type="PANTHER" id="PTHR24093:SF369">
    <property type="entry name" value="CALCIUM-TRANSPORTING ATPASE"/>
    <property type="match status" value="1"/>
</dbReference>
<keyword evidence="3" id="KW-1133">Transmembrane helix</keyword>
<keyword evidence="3" id="KW-0472">Membrane</keyword>
<dbReference type="InterPro" id="IPR008250">
    <property type="entry name" value="ATPase_P-typ_transduc_dom_A_sf"/>
</dbReference>
<evidence type="ECO:0000313" key="6">
    <source>
        <dbReference type="Proteomes" id="UP000054937"/>
    </source>
</evidence>
<evidence type="ECO:0000256" key="2">
    <source>
        <dbReference type="ARBA" id="ARBA00022842"/>
    </source>
</evidence>
<dbReference type="GO" id="GO:0012505">
    <property type="term" value="C:endomembrane system"/>
    <property type="evidence" value="ECO:0007669"/>
    <property type="project" value="UniProtKB-SubCell"/>
</dbReference>
<accession>A0A0V0Q811</accession>
<dbReference type="EMBL" id="LDAU01000254">
    <property type="protein sequence ID" value="KRW98309.1"/>
    <property type="molecule type" value="Genomic_DNA"/>
</dbReference>
<dbReference type="AlphaFoldDB" id="A0A0V0Q811"/>
<keyword evidence="2" id="KW-0460">Magnesium</keyword>
<evidence type="ECO:0000259" key="4">
    <source>
        <dbReference type="Pfam" id="PF00122"/>
    </source>
</evidence>
<dbReference type="Proteomes" id="UP000054937">
    <property type="component" value="Unassembled WGS sequence"/>
</dbReference>